<reference evidence="1 2" key="1">
    <citation type="submission" date="2019-09" db="EMBL/GenBank/DDBJ databases">
        <title>Screening of Novel Bioactive Compounds from Soil-Associated.</title>
        <authorList>
            <person name="Zhao S."/>
        </authorList>
    </citation>
    <scope>NUCLEOTIDE SEQUENCE [LARGE SCALE GENOMIC DNA]</scope>
    <source>
        <strain evidence="1 2">HIT-DPA4</strain>
    </source>
</reference>
<dbReference type="RefSeq" id="WP_150948645.1">
    <property type="nucleotide sequence ID" value="NZ_VZRB01000008.1"/>
</dbReference>
<sequence>MDQGQRVTGYIENRDLGRVDFTGTVTDIYRSGRDTVVSVTCDDGQERTAREENVTAEVLANEKNVTSILGGKVHLANSQSPVPFPLCGSGSRNTATKYRAITGPLTCRECGGIQQRRAARLAREAK</sequence>
<dbReference type="AlphaFoldDB" id="A0A6H9V2A1"/>
<dbReference type="EMBL" id="VZRB01000008">
    <property type="protein sequence ID" value="KAB1146848.1"/>
    <property type="molecule type" value="Genomic_DNA"/>
</dbReference>
<dbReference type="Proteomes" id="UP000442707">
    <property type="component" value="Unassembled WGS sequence"/>
</dbReference>
<keyword evidence="2" id="KW-1185">Reference proteome</keyword>
<accession>A0A6H9V2A1</accession>
<name>A0A6H9V2A1_9ACTN</name>
<proteinExistence type="predicted"/>
<organism evidence="1 2">
    <name type="scientific">Streptomyces luteolifulvus</name>
    <dbReference type="NCBI Taxonomy" id="2615112"/>
    <lineage>
        <taxon>Bacteria</taxon>
        <taxon>Bacillati</taxon>
        <taxon>Actinomycetota</taxon>
        <taxon>Actinomycetes</taxon>
        <taxon>Kitasatosporales</taxon>
        <taxon>Streptomycetaceae</taxon>
        <taxon>Streptomyces</taxon>
    </lineage>
</organism>
<gene>
    <name evidence="1" type="ORF">F7R91_14830</name>
</gene>
<evidence type="ECO:0000313" key="1">
    <source>
        <dbReference type="EMBL" id="KAB1146848.1"/>
    </source>
</evidence>
<protein>
    <submittedName>
        <fullName evidence="1">Uncharacterized protein</fullName>
    </submittedName>
</protein>
<comment type="caution">
    <text evidence="1">The sequence shown here is derived from an EMBL/GenBank/DDBJ whole genome shotgun (WGS) entry which is preliminary data.</text>
</comment>
<evidence type="ECO:0000313" key="2">
    <source>
        <dbReference type="Proteomes" id="UP000442707"/>
    </source>
</evidence>